<accession>M6W1E8</accession>
<evidence type="ECO:0000313" key="5">
    <source>
        <dbReference type="Proteomes" id="UP000012159"/>
    </source>
</evidence>
<dbReference type="Gene3D" id="1.25.40.20">
    <property type="entry name" value="Ankyrin repeat-containing domain"/>
    <property type="match status" value="3"/>
</dbReference>
<dbReference type="PANTHER" id="PTHR24189">
    <property type="entry name" value="MYOTROPHIN"/>
    <property type="match status" value="1"/>
</dbReference>
<dbReference type="Pfam" id="PF13857">
    <property type="entry name" value="Ank_5"/>
    <property type="match status" value="1"/>
</dbReference>
<feature type="repeat" description="ANK" evidence="3">
    <location>
        <begin position="255"/>
        <end position="287"/>
    </location>
</feature>
<dbReference type="InterPro" id="IPR002110">
    <property type="entry name" value="Ankyrin_rpt"/>
</dbReference>
<dbReference type="PROSITE" id="PS50297">
    <property type="entry name" value="ANK_REP_REGION"/>
    <property type="match status" value="1"/>
</dbReference>
<dbReference type="Pfam" id="PF00023">
    <property type="entry name" value="Ank"/>
    <property type="match status" value="1"/>
</dbReference>
<proteinExistence type="predicted"/>
<organism evidence="4 5">
    <name type="scientific">Leptospira borgpetersenii serovar Pomona str. 200901868</name>
    <dbReference type="NCBI Taxonomy" id="1192866"/>
    <lineage>
        <taxon>Bacteria</taxon>
        <taxon>Pseudomonadati</taxon>
        <taxon>Spirochaetota</taxon>
        <taxon>Spirochaetia</taxon>
        <taxon>Leptospirales</taxon>
        <taxon>Leptospiraceae</taxon>
        <taxon>Leptospira</taxon>
    </lineage>
</organism>
<name>M6W1E8_LEPBO</name>
<reference evidence="4 5" key="1">
    <citation type="submission" date="2013-01" db="EMBL/GenBank/DDBJ databases">
        <authorList>
            <person name="Harkins D.M."/>
            <person name="Durkin A.S."/>
            <person name="Brinkac L.M."/>
            <person name="Haft D.H."/>
            <person name="Selengut J.D."/>
            <person name="Sanka R."/>
            <person name="DePew J."/>
            <person name="Purushe J."/>
            <person name="Picardeau M."/>
            <person name="Werts C."/>
            <person name="Goarant C."/>
            <person name="Vinetz J.M."/>
            <person name="Sutton G.G."/>
            <person name="Nierman W.C."/>
            <person name="Fouts D.E."/>
        </authorList>
    </citation>
    <scope>NUCLEOTIDE SEQUENCE [LARGE SCALE GENOMIC DNA]</scope>
    <source>
        <strain evidence="4 5">200901868</strain>
    </source>
</reference>
<dbReference type="InterPro" id="IPR036770">
    <property type="entry name" value="Ankyrin_rpt-contain_sf"/>
</dbReference>
<evidence type="ECO:0000256" key="1">
    <source>
        <dbReference type="ARBA" id="ARBA00022737"/>
    </source>
</evidence>
<evidence type="ECO:0000256" key="2">
    <source>
        <dbReference type="ARBA" id="ARBA00023043"/>
    </source>
</evidence>
<keyword evidence="2 3" id="KW-0040">ANK repeat</keyword>
<protein>
    <submittedName>
        <fullName evidence="4">Ankyrin repeat protein</fullName>
    </submittedName>
</protein>
<evidence type="ECO:0000256" key="3">
    <source>
        <dbReference type="PROSITE-ProRule" id="PRU00023"/>
    </source>
</evidence>
<dbReference type="EMBL" id="AKWF02000074">
    <property type="protein sequence ID" value="EMO62915.1"/>
    <property type="molecule type" value="Genomic_DNA"/>
</dbReference>
<comment type="caution">
    <text evidence="4">The sequence shown here is derived from an EMBL/GenBank/DDBJ whole genome shotgun (WGS) entry which is preliminary data.</text>
</comment>
<sequence>MILRIHKIQCLLLIVPLLLWADPTLDSEFLRSVQEGDPKKTQLLIQAGASVDATDSRGKTALMLADHRPEVAEVLIRAGANVNAQDKDGSSVLMESLSGLFDVKVLDIDDLAVPKRLIESGAKLEYLSKVDATKTLPVSILNVAIRHGNLVLVQFLVENQADVNFDKGNPEEFPLFLACGAGSSSANFSIVEFLLKNNAKADYTSRLHDKSQDGKLIQAGVDNALHFLSEESDIDPRIPELLVKNGTNVNHRNAEGITPLLKAILKRRIALSEKLLELGADPNISDTQGRTPLEEVRKQKLTDLETLILKKTGQTKRFLSSFLELVPKPEKKSAQSFHKFVIERGNSRRSVIYGFLTNFYRWNTLVGIPTFEVLGQVLICGNITRIV</sequence>
<dbReference type="SMART" id="SM00248">
    <property type="entry name" value="ANK"/>
    <property type="match status" value="6"/>
</dbReference>
<dbReference type="SUPFAM" id="SSF48403">
    <property type="entry name" value="Ankyrin repeat"/>
    <property type="match status" value="1"/>
</dbReference>
<keyword evidence="1" id="KW-0677">Repeat</keyword>
<dbReference type="PANTHER" id="PTHR24189:SF50">
    <property type="entry name" value="ANKYRIN REPEAT AND SOCS BOX PROTEIN 2"/>
    <property type="match status" value="1"/>
</dbReference>
<evidence type="ECO:0000313" key="4">
    <source>
        <dbReference type="EMBL" id="EMO62915.1"/>
    </source>
</evidence>
<dbReference type="AlphaFoldDB" id="M6W1E8"/>
<dbReference type="PROSITE" id="PS50088">
    <property type="entry name" value="ANK_REPEAT"/>
    <property type="match status" value="1"/>
</dbReference>
<dbReference type="STRING" id="1192866.LEP1GSC133_4210"/>
<dbReference type="Proteomes" id="UP000012159">
    <property type="component" value="Unassembled WGS sequence"/>
</dbReference>
<gene>
    <name evidence="4" type="ORF">LEP1GSC133_4210</name>
</gene>
<dbReference type="InterPro" id="IPR050745">
    <property type="entry name" value="Multifunctional_regulatory"/>
</dbReference>